<keyword evidence="9" id="KW-1185">Reference proteome</keyword>
<name>A0A9P3LU26_9FUNG</name>
<dbReference type="PANTHER" id="PTHR23292:SF6">
    <property type="entry name" value="FI16602P1-RELATED"/>
    <property type="match status" value="1"/>
</dbReference>
<dbReference type="GO" id="GO:0008270">
    <property type="term" value="F:zinc ion binding"/>
    <property type="evidence" value="ECO:0007669"/>
    <property type="project" value="TreeGrafter"/>
</dbReference>
<keyword evidence="4" id="KW-0862">Zinc</keyword>
<feature type="domain" description="LITAF" evidence="7">
    <location>
        <begin position="101"/>
        <end position="189"/>
    </location>
</feature>
<reference evidence="8" key="2">
    <citation type="journal article" date="2022" name="Microbiol. Resour. Announc.">
        <title>Whole-Genome Sequence of Entomortierella parvispora E1425, a Mucoromycotan Fungus Associated with Burkholderiaceae-Related Endosymbiotic Bacteria.</title>
        <authorList>
            <person name="Herlambang A."/>
            <person name="Guo Y."/>
            <person name="Takashima Y."/>
            <person name="Narisawa K."/>
            <person name="Ohta H."/>
            <person name="Nishizawa T."/>
        </authorList>
    </citation>
    <scope>NUCLEOTIDE SEQUENCE</scope>
    <source>
        <strain evidence="8">E1425</strain>
    </source>
</reference>
<evidence type="ECO:0000256" key="3">
    <source>
        <dbReference type="ARBA" id="ARBA00022723"/>
    </source>
</evidence>
<dbReference type="Pfam" id="PF10601">
    <property type="entry name" value="zf-LITAF-like"/>
    <property type="match status" value="1"/>
</dbReference>
<evidence type="ECO:0000313" key="8">
    <source>
        <dbReference type="EMBL" id="GJJ70522.1"/>
    </source>
</evidence>
<reference evidence="8" key="1">
    <citation type="submission" date="2021-11" db="EMBL/GenBank/DDBJ databases">
        <authorList>
            <person name="Herlambang A."/>
            <person name="Guo Y."/>
            <person name="Takashima Y."/>
            <person name="Nishizawa T."/>
        </authorList>
    </citation>
    <scope>NUCLEOTIDE SEQUENCE</scope>
    <source>
        <strain evidence="8">E1425</strain>
    </source>
</reference>
<proteinExistence type="inferred from homology"/>
<gene>
    <name evidence="8" type="ORF">EMPS_02871</name>
</gene>
<dbReference type="SMART" id="SM00714">
    <property type="entry name" value="LITAF"/>
    <property type="match status" value="1"/>
</dbReference>
<dbReference type="Proteomes" id="UP000827284">
    <property type="component" value="Unassembled WGS sequence"/>
</dbReference>
<dbReference type="GO" id="GO:0016020">
    <property type="term" value="C:membrane"/>
    <property type="evidence" value="ECO:0007669"/>
    <property type="project" value="UniProtKB-SubCell"/>
</dbReference>
<dbReference type="PANTHER" id="PTHR23292">
    <property type="entry name" value="LIPOPOLYSACCHARIDE-INDUCED TUMOR NECROSIS FACTOR-ALPHA FACTOR"/>
    <property type="match status" value="1"/>
</dbReference>
<evidence type="ECO:0000256" key="2">
    <source>
        <dbReference type="ARBA" id="ARBA00005975"/>
    </source>
</evidence>
<comment type="subcellular location">
    <subcellularLocation>
        <location evidence="1">Membrane</location>
        <topology evidence="1">Peripheral membrane protein</topology>
    </subcellularLocation>
</comment>
<evidence type="ECO:0000313" key="9">
    <source>
        <dbReference type="Proteomes" id="UP000827284"/>
    </source>
</evidence>
<protein>
    <submittedName>
        <fullName evidence="8">Lipopolysaccharide-induced tumor necrosis factor-alpha factor</fullName>
    </submittedName>
</protein>
<dbReference type="InterPro" id="IPR006629">
    <property type="entry name" value="LITAF"/>
</dbReference>
<dbReference type="InterPro" id="IPR037519">
    <property type="entry name" value="LITAF_fam"/>
</dbReference>
<evidence type="ECO:0000259" key="7">
    <source>
        <dbReference type="PROSITE" id="PS51837"/>
    </source>
</evidence>
<organism evidence="8 9">
    <name type="scientific">Entomortierella parvispora</name>
    <dbReference type="NCBI Taxonomy" id="205924"/>
    <lineage>
        <taxon>Eukaryota</taxon>
        <taxon>Fungi</taxon>
        <taxon>Fungi incertae sedis</taxon>
        <taxon>Mucoromycota</taxon>
        <taxon>Mortierellomycotina</taxon>
        <taxon>Mortierellomycetes</taxon>
        <taxon>Mortierellales</taxon>
        <taxon>Mortierellaceae</taxon>
        <taxon>Entomortierella</taxon>
    </lineage>
</organism>
<feature type="region of interest" description="Disordered" evidence="6">
    <location>
        <begin position="1"/>
        <end position="91"/>
    </location>
</feature>
<keyword evidence="3" id="KW-0479">Metal-binding</keyword>
<evidence type="ECO:0000256" key="6">
    <source>
        <dbReference type="SAM" id="MobiDB-lite"/>
    </source>
</evidence>
<comment type="similarity">
    <text evidence="2">Belongs to the CDIP1/LITAF family.</text>
</comment>
<dbReference type="PROSITE" id="PS51837">
    <property type="entry name" value="LITAF"/>
    <property type="match status" value="1"/>
</dbReference>
<accession>A0A9P3LU26</accession>
<evidence type="ECO:0000256" key="5">
    <source>
        <dbReference type="ARBA" id="ARBA00023136"/>
    </source>
</evidence>
<dbReference type="EMBL" id="BQFW01000004">
    <property type="protein sequence ID" value="GJJ70522.1"/>
    <property type="molecule type" value="Genomic_DNA"/>
</dbReference>
<dbReference type="AlphaFoldDB" id="A0A9P3LU26"/>
<evidence type="ECO:0000256" key="4">
    <source>
        <dbReference type="ARBA" id="ARBA00022833"/>
    </source>
</evidence>
<comment type="caution">
    <text evidence="8">The sequence shown here is derived from an EMBL/GenBank/DDBJ whole genome shotgun (WGS) entry which is preliminary data.</text>
</comment>
<dbReference type="OrthoDB" id="5599753at2759"/>
<evidence type="ECO:0000256" key="1">
    <source>
        <dbReference type="ARBA" id="ARBA00004170"/>
    </source>
</evidence>
<sequence length="200" mass="21570">MSDSKGHYSPVNTSEDSQPQPPAYTPSTGPSSPYIHPHQAGTSAAPSSGLYPQLDHSAGAPSAPYQPTYQHPKFHDPSKPPPHVPQYVQQQQQPHASCMASPLILMRPPSRIQDLKAKPGVVVCQHCSYLVLTETTPENGSCTYLGILGLLLAGVTSCGCCLLPLCVTSCKDIMHSCPSCHEDIGLYSRIKERTIPVERE</sequence>
<keyword evidence="5" id="KW-0472">Membrane</keyword>